<evidence type="ECO:0000313" key="2">
    <source>
        <dbReference type="Proteomes" id="UP000237883"/>
    </source>
</evidence>
<keyword evidence="2" id="KW-1185">Reference proteome</keyword>
<dbReference type="KEGG" id="mdv:C5Q96_05220"/>
<dbReference type="InterPro" id="IPR007731">
    <property type="entry name" value="DUF669"/>
</dbReference>
<evidence type="ECO:0008006" key="3">
    <source>
        <dbReference type="Google" id="ProtNLM"/>
    </source>
</evidence>
<dbReference type="EMBL" id="CP027228">
    <property type="protein sequence ID" value="AVM48278.1"/>
    <property type="molecule type" value="Genomic_DNA"/>
</dbReference>
<protein>
    <recommendedName>
        <fullName evidence="3">DUF669 domain-containing protein</fullName>
    </recommendedName>
</protein>
<proteinExistence type="predicted"/>
<reference evidence="2" key="1">
    <citation type="submission" date="2018-02" db="EMBL/GenBank/DDBJ databases">
        <authorList>
            <person name="Holder M.E."/>
            <person name="Ajami N.J."/>
            <person name="Petrosino J.F."/>
        </authorList>
    </citation>
    <scope>NUCLEOTIDE SEQUENCE [LARGE SCALE GENOMIC DNA]</scope>
    <source>
        <strain evidence="2">CCUG 47132</strain>
    </source>
</reference>
<name>A0A2S0L4R2_9FIRM</name>
<accession>A0A2S0L4R2</accession>
<sequence>MSIFDKWDKKFDIKALSEDVQEVEKNGGVGEYEEVPTGKYEVNIEKMEIKETKNGDPMFSCWMRILAGEFENKLLFYNQVITKGFQIALVNKFLRSLESGVDVDSTFIGHREYNNMIMDIHEAIDDAGLEYMIEYSKNNKDYPIYKIKEVFEG</sequence>
<dbReference type="AlphaFoldDB" id="A0A2S0L4R2"/>
<dbReference type="GeneID" id="78391660"/>
<dbReference type="Proteomes" id="UP000237883">
    <property type="component" value="Chromosome"/>
</dbReference>
<dbReference type="RefSeq" id="WP_106057351.1">
    <property type="nucleotide sequence ID" value="NZ_CP027228.1"/>
</dbReference>
<evidence type="ECO:0000313" key="1">
    <source>
        <dbReference type="EMBL" id="AVM48278.1"/>
    </source>
</evidence>
<dbReference type="OrthoDB" id="2857727at2"/>
<gene>
    <name evidence="1" type="ORF">C5Q96_05220</name>
</gene>
<organism evidence="1 2">
    <name type="scientific">Mogibacterium diversum</name>
    <dbReference type="NCBI Taxonomy" id="114527"/>
    <lineage>
        <taxon>Bacteria</taxon>
        <taxon>Bacillati</taxon>
        <taxon>Bacillota</taxon>
        <taxon>Clostridia</taxon>
        <taxon>Peptostreptococcales</taxon>
        <taxon>Anaerovoracaceae</taxon>
        <taxon>Mogibacterium</taxon>
    </lineage>
</organism>
<dbReference type="Pfam" id="PF05037">
    <property type="entry name" value="DUF669"/>
    <property type="match status" value="1"/>
</dbReference>